<proteinExistence type="predicted"/>
<dbReference type="Proteomes" id="UP000011668">
    <property type="component" value="Unassembled WGS sequence"/>
</dbReference>
<name>L8X8W5_THACA</name>
<feature type="compositionally biased region" description="Low complexity" evidence="1">
    <location>
        <begin position="170"/>
        <end position="180"/>
    </location>
</feature>
<evidence type="ECO:0000313" key="4">
    <source>
        <dbReference type="Proteomes" id="UP000011668"/>
    </source>
</evidence>
<evidence type="ECO:0000256" key="1">
    <source>
        <dbReference type="SAM" id="MobiDB-lite"/>
    </source>
</evidence>
<keyword evidence="4" id="KW-1185">Reference proteome</keyword>
<organism evidence="3 4">
    <name type="scientific">Thanatephorus cucumeris (strain AG1-IA)</name>
    <name type="common">Rice sheath blight fungus</name>
    <name type="synonym">Rhizoctonia solani</name>
    <dbReference type="NCBI Taxonomy" id="983506"/>
    <lineage>
        <taxon>Eukaryota</taxon>
        <taxon>Fungi</taxon>
        <taxon>Dikarya</taxon>
        <taxon>Basidiomycota</taxon>
        <taxon>Agaricomycotina</taxon>
        <taxon>Agaricomycetes</taxon>
        <taxon>Cantharellales</taxon>
        <taxon>Ceratobasidiaceae</taxon>
        <taxon>Rhizoctonia</taxon>
        <taxon>Rhizoctonia solani AG-1</taxon>
    </lineage>
</organism>
<dbReference type="OrthoDB" id="3267493at2759"/>
<comment type="caution">
    <text evidence="3">The sequence shown here is derived from an EMBL/GenBank/DDBJ whole genome shotgun (WGS) entry which is preliminary data.</text>
</comment>
<feature type="region of interest" description="Disordered" evidence="1">
    <location>
        <begin position="166"/>
        <end position="190"/>
    </location>
</feature>
<gene>
    <name evidence="3" type="ORF">AG1IA_00410</name>
</gene>
<feature type="chain" id="PRO_5003997208" evidence="2">
    <location>
        <begin position="20"/>
        <end position="242"/>
    </location>
</feature>
<sequence length="242" mass="24538">MHGTVKALIIAAVASQASANPVNKASAKNPAAQPPYHLFPAVRQVATATATATGSSPAPEPTLPTFPFPGSNGTYYICSFPSSNSTTNSTESATSTSSLSIKTVPVTSIATATSLSSTPISGTTTISTLSSYIPVPTPTEFTVVGLSTTAIIECIAVPTGVRPHPPPPANVSSAPSVPFPTSTPGTVTSAPGTVTSGTLIPSFTYLPMVMDSCFAAHAFNDVHAGDSVISIIQCLDWDLRSA</sequence>
<dbReference type="HOGENOM" id="CLU_1251279_0_0_1"/>
<evidence type="ECO:0000313" key="3">
    <source>
        <dbReference type="EMBL" id="ELU45532.1"/>
    </source>
</evidence>
<dbReference type="AlphaFoldDB" id="L8X8W5"/>
<feature type="signal peptide" evidence="2">
    <location>
        <begin position="1"/>
        <end position="19"/>
    </location>
</feature>
<reference evidence="3 4" key="1">
    <citation type="journal article" date="2013" name="Nat. Commun.">
        <title>The evolution and pathogenic mechanisms of the rice sheath blight pathogen.</title>
        <authorList>
            <person name="Zheng A."/>
            <person name="Lin R."/>
            <person name="Xu L."/>
            <person name="Qin P."/>
            <person name="Tang C."/>
            <person name="Ai P."/>
            <person name="Zhang D."/>
            <person name="Liu Y."/>
            <person name="Sun Z."/>
            <person name="Feng H."/>
            <person name="Wang Y."/>
            <person name="Chen Y."/>
            <person name="Liang X."/>
            <person name="Fu R."/>
            <person name="Li Q."/>
            <person name="Zhang J."/>
            <person name="Yu X."/>
            <person name="Xie Z."/>
            <person name="Ding L."/>
            <person name="Guan P."/>
            <person name="Tang J."/>
            <person name="Liang Y."/>
            <person name="Wang S."/>
            <person name="Deng Q."/>
            <person name="Li S."/>
            <person name="Zhu J."/>
            <person name="Wang L."/>
            <person name="Liu H."/>
            <person name="Li P."/>
        </authorList>
    </citation>
    <scope>NUCLEOTIDE SEQUENCE [LARGE SCALE GENOMIC DNA]</scope>
    <source>
        <strain evidence="4">AG-1 IA</strain>
    </source>
</reference>
<accession>L8X8W5</accession>
<keyword evidence="2" id="KW-0732">Signal</keyword>
<protein>
    <submittedName>
        <fullName evidence="3">Uncharacterized protein</fullName>
    </submittedName>
</protein>
<dbReference type="EMBL" id="AFRT01000065">
    <property type="protein sequence ID" value="ELU45532.1"/>
    <property type="molecule type" value="Genomic_DNA"/>
</dbReference>
<evidence type="ECO:0000256" key="2">
    <source>
        <dbReference type="SAM" id="SignalP"/>
    </source>
</evidence>